<accession>A0ABU0MRG8</accession>
<feature type="compositionally biased region" description="Low complexity" evidence="2">
    <location>
        <begin position="3845"/>
        <end position="3869"/>
    </location>
</feature>
<dbReference type="Gene3D" id="2.60.40.3440">
    <property type="match status" value="2"/>
</dbReference>
<dbReference type="RefSeq" id="WP_209983954.1">
    <property type="nucleotide sequence ID" value="NZ_JAGINO010000013.1"/>
</dbReference>
<feature type="compositionally biased region" description="Basic and acidic residues" evidence="2">
    <location>
        <begin position="3806"/>
        <end position="3841"/>
    </location>
</feature>
<evidence type="ECO:0000259" key="4">
    <source>
        <dbReference type="Pfam" id="PF14252"/>
    </source>
</evidence>
<dbReference type="Pfam" id="PF14252">
    <property type="entry name" value="DUF4347"/>
    <property type="match status" value="2"/>
</dbReference>
<feature type="domain" description="DUF4347" evidence="4">
    <location>
        <begin position="272"/>
        <end position="435"/>
    </location>
</feature>
<keyword evidence="6" id="KW-1185">Reference proteome</keyword>
<organism evidence="5 6">
    <name type="scientific">Azospirillum picis</name>
    <dbReference type="NCBI Taxonomy" id="488438"/>
    <lineage>
        <taxon>Bacteria</taxon>
        <taxon>Pseudomonadati</taxon>
        <taxon>Pseudomonadota</taxon>
        <taxon>Alphaproteobacteria</taxon>
        <taxon>Rhodospirillales</taxon>
        <taxon>Azospirillaceae</taxon>
        <taxon>Azospirillum</taxon>
    </lineage>
</organism>
<gene>
    <name evidence="5" type="ORF">QO018_004963</name>
</gene>
<dbReference type="Pfam" id="PF13205">
    <property type="entry name" value="Big_5"/>
    <property type="match status" value="1"/>
</dbReference>
<dbReference type="Pfam" id="PF17963">
    <property type="entry name" value="Big_9"/>
    <property type="match status" value="2"/>
</dbReference>
<feature type="domain" description="DUF4347" evidence="4">
    <location>
        <begin position="68"/>
        <end position="233"/>
    </location>
</feature>
<feature type="region of interest" description="Disordered" evidence="2">
    <location>
        <begin position="3763"/>
        <end position="3895"/>
    </location>
</feature>
<feature type="compositionally biased region" description="Gly residues" evidence="2">
    <location>
        <begin position="3765"/>
        <end position="3782"/>
    </location>
</feature>
<keyword evidence="1" id="KW-0732">Signal</keyword>
<evidence type="ECO:0008006" key="7">
    <source>
        <dbReference type="Google" id="ProtNLM"/>
    </source>
</evidence>
<evidence type="ECO:0000256" key="2">
    <source>
        <dbReference type="SAM" id="MobiDB-lite"/>
    </source>
</evidence>
<dbReference type="EMBL" id="JAUSVU010000023">
    <property type="protein sequence ID" value="MDQ0536072.1"/>
    <property type="molecule type" value="Genomic_DNA"/>
</dbReference>
<sequence>MFDGAAAVTAAHTVADAAAHADSGSPAAPAAADPLAAALANFAALPATPGPTEVRAVDPAQNNGRKEVVFVDTATPNYRQIAEGVKAGIEVEVIDASRDGLAQIAQWAETHKGYDAIHVVAHGAEASLRLGSAEVTEGTLATEAGRAEAAIIGSALTENGDLMIYGCGVAKGTDGQRFVTSLAAATGADVAASDSRVGSARLGGSWALDVDAGSIETAGALTDAAMAAYDHVLAPAHDAPDADVLAAAIDGVSTPQELRAADPSLSGGTRDVAFIDTAVADYQSLVDGMRPGTEIRLIDSDQSGFAQIAVWAQTHSGYDSIHILSHGSEGRLFLGTDMINDSGLSSPFLQAEMAAIGTSLNAGGDLLLYGCDIAKGAGGIRFLQDLSAATGADVAASADQTGDRGLGGNWTLEEAVGRIDPSSASLFAEAPAYRDLLATAPLNGVTTFNFTSTVGLAGGNGTSVVTATNVLNSGWDISATFTANTSTTNLLRGSNNAGIGQAPSYSGTFQAGAATVDKVSSVTFTANDGSAFDAKEIYIASTEAAVTATITGYRNGSAVTGAVATVFLPRVLYTSHSFTLANMDGNDAFNNVDKFVISFDTAQSRFYFDNLKIGPANTSASNSAPVLSDTSPVLTAQSQSDTANPSGAVGTLVSQLVNGTGIANYTDADSNAPGMALTATNASGGTWYYTTDGGSTWTAVGSVSTGSALLLKADASTRLYLKSNGTYSGTLNDAVTFRAWDGTAGTVGSRADTSTNGGSTAFSSATDTASLTVNTVNHAPVLDATKSPALTPESKTDQAIPTGAVGTLVSQIIGTTGIANYADSDGNAAGIALTGTDTATAPGGSWYYTTDGGANWYSVGTVSDSSALLLKADAGTRLYFVNNGTYTGTMASALTFRAWDQTSGTAGSRLSAAGNGGNTAFSATSDTASLVINATNTAPTFTSATTTLTVDAGSSNNSYAPLVTVSDTDSGQVESWTVLTGPSHGTLALSSGAATAASGGTSIAAASGLTYTPGTGYAGTDSFTIQVSDGTSTISKTITVTVTPGAPSTPDLVAASDAGSSSTDDRTNATVLKFSGTGAAYGTGATDGSDVIVFISSSSTLTGNGAAALGSNPHTTIGANLSGVWDGSSGTGIDVSGLGNGTYYVYAYTRSLIGGVTGNLSAALAVTIDRTAPTLAGSSPALDATAVATGSSIQATFSEAVQKGTGTLVLYNVTTGSTVETFDVANSGRITGWGTTTLTVAPTSALAGGNVYSLRVDSTAVTDTAGNAYAGISNDTVIKFTTANTAPTFSDPGTATLTVNKNSATAVDLASYLQVSDTDPNQTLTWTVITPPSNSGTLTISGATHASGGTALSPGGTITYKPAPGFSGTETFTIQVSDGISTATRSVTVTVNAPPTATAAVGSTSYTEQGAATAVDTAFTVTDAEGKWTNGSVSVSITAGAHGADTLAIATSNGGGIWYDTGTNELKNNTTVIGTGTAASTTGSTVLTFTLNANATTADVQALARAVTFANASTDPSPGNRTVTFTIADAGGATSSAVATRTVAFALKNDAPTLTATAATTPTFSEGSATGVALFTAATASTVEGGQTFSRLVLTVSGLADGANETLAIDGSDVALTNGNTVTTGGSASVAVSVAGTTATVTITKSGLSAGDLQTLITALAYKNTAGTVTAGNRTVTLTSVQDSGGTGNGGSDTATVSLASTIGVTAPNHAPTVSGLTATSPTFTEKGNAVALFSGASLTSGTGDSGQSIKAVTLTVGTLADGASEILVVDGTSVALTNGNSVTTGTNGYSVGVSITAGVATVTITKTGDYSVTAAAALINGLAYKNTSNNPADGASRTVTLVSVQDNGGTGGSGNDTLTLSGGNAATVTLSAVNDAPILTVPSTMSVIDSNIYVAIGGVSATDADVGGNTVSATLSANAGGNIKLTTMTGITVASGANDSSSMTISGTLADVNAALASLTFKTGLGSNGDETITVTVDDGGHSGSGGNQSSGAKLITVTLTQNDIPVVTVPPAQTFTTAGAHAIAGISVGDSINDGQSAIMSATVSATKGTLQLTTSTGLTFTFGTNDGSSGALTFTGTLDDINAALATLHYTYSGAGSDTDTITVAFSDTYHSGADNKTGSNSIAITLTANSAGTITVPGSRSVTTSGAQAITGISVADGDAGTMVTATIAASKGTLAVTGATSGSGNGNGSVTITGTLAQVNTALATLTYTYTGSSASTDTDTITVDFSDGGNTANLIGGTKSATQKTIAIGITANTAPSFTSAVTTLSATDGVPLTVDGSMAVADADLGSGIAKVTVSAGHGTLTMGSTNLVLVGGAPGSGSLSYAGTLSDIQAALRTLAYTADQYYHGTDTIAVTLDDQQTALVGGNKTATATIAVTVTHTDLAPVVTVPGAKTVDYTEAVSLGAVSVTDADVGSIVMTATVSDISGKLKIDAAGSGVTITGGANDDSSLTFTGTLSQINAALASLTYQATNLGAGGSDTVTITVNDGNTTYAGGAKTHTQTIAVTGGGGYGSPSLLGPSNWTVNTTTQHSVSEAGSAVSLGADGYASTVSVTVSTNHGGKLAIDTTGVTVAGGANDTSSITVTGTKAQVNAALASLKYTSVASAAGSETITVAATYTNALTGLSTTGTKAIAVTLGENDAPTVTAPSSAPSYADTLQHAVGSFQITDPTAGGTVSATVNALHGILTLTASGSATILANDTGTVTVSGSLADVNATLGSLKYATTATASGTDTITVTVNDGGTGYIAGAKTGSNSLTITLTQNDTPVLSVPAGTPSFSDTNSNTVSDGYPAGDSSNHVISIADAGAATYSVTVSNLHGNLSFTQQGAASLTGNGTTQVVIGGSLADVNATLATLRYQTTVAATGVETINVSVSDGDTTAIGGAKTAQGSFQVALVGNDTPVVTSPTESIVVGDNRVRTVSGFSFTDTRSGATVTATVSSAFGLLHLTAATGATVSNNDTGTVTISGSTSAVNATLASFTYQSATSIVADTIQLSVNDGNGTAIGGAKTGLGQVAVVTAPNDAPVMEAPSSPTYYHTAGNPLPAFTFTDSYAGDQYTATITVGSGSVHLAAAGGATIAANDAATVIVSGSFADVTATLAAMTYTTTRTTSGTDTLTVSIDDGNVLGFGGNQVTTRSVTLNLIENDTPTLSSGGSRTFDHHSGNPVPGFAITDGLNDGSVTATVGALHGNLSVSAAGGATVSANGSGAVTITGSRAAVNATLETLAYATSLTASGTDTITLTVRDNSPARIGGEKGASTSVAITLIGNDTPVLSRPADRTFDRQSGNPVPGFAITDGLNDGSVTATVGALHGSLSVSAAGGATVSANGSGAVTITGSRAAVNATLETLAYTTSLTASGTDTITLTVRDDSPGRVGGEKGASESMAITLIGNDTPVLSRPADQSFSTAGGNAIPGFAITDGLNDGSVTATVRSQHGSLSVSAAGGATVSANGSGAVTITGSQAAVNATLASLTYATSLTASGTDTITLSVDDGAASRVGGAKAATVSMTVVLTADDAASLSVGGSVTATTGIPTPVSGIVLADRTGTEMATITLSAGHGILSIGGRSGATITLTGSIADLNALLAGLRYTTTLGTGGTDAIAITLQVGRADGVGGIKTTRGSIAVAGNTPDLVTPPAVVQTAPPPITGVGTVGGVLVLGGGVTGWLPATSGGMNLTGSSVSVGGVDTGAHTSDGMRSISFGGPSGGMPGAASTGANGAGNQVLTVSNMGGASGAVGGTEMTASPAGNQVLTISNIGGSSTLGMGMGPGADGRGGDSGFGGFQALSATDGSGRPQGAGTGNTPRGNREAPDSSRQEKPGNDRDPDGRDPSDRNPGDRDPDGQTPPAAGQGSEPQAAAPAESAQQPAAGDGTGGADGAAPADRGDQSFLPEQGKHDFMQQLAFATGKFERGRADIEREFLDFAAIPHKAA</sequence>
<evidence type="ECO:0000313" key="6">
    <source>
        <dbReference type="Proteomes" id="UP001244552"/>
    </source>
</evidence>
<evidence type="ECO:0000259" key="3">
    <source>
        <dbReference type="Pfam" id="PF13205"/>
    </source>
</evidence>
<name>A0ABU0MRG8_9PROT</name>
<protein>
    <recommendedName>
        <fullName evidence="7">DUF4347 domain-containing protein</fullName>
    </recommendedName>
</protein>
<reference evidence="5 6" key="1">
    <citation type="submission" date="2023-07" db="EMBL/GenBank/DDBJ databases">
        <title>Genomic Encyclopedia of Type Strains, Phase IV (KMG-IV): sequencing the most valuable type-strain genomes for metagenomic binning, comparative biology and taxonomic classification.</title>
        <authorList>
            <person name="Goeker M."/>
        </authorList>
    </citation>
    <scope>NUCLEOTIDE SEQUENCE [LARGE SCALE GENOMIC DNA]</scope>
    <source>
        <strain evidence="5 6">DSM 19922</strain>
    </source>
</reference>
<dbReference type="Proteomes" id="UP001244552">
    <property type="component" value="Unassembled WGS sequence"/>
</dbReference>
<dbReference type="InterPro" id="IPR032812">
    <property type="entry name" value="SbsA_Ig"/>
</dbReference>
<comment type="caution">
    <text evidence="5">The sequence shown here is derived from an EMBL/GenBank/DDBJ whole genome shotgun (WGS) entry which is preliminary data.</text>
</comment>
<proteinExistence type="predicted"/>
<dbReference type="InterPro" id="IPR025592">
    <property type="entry name" value="DUF4347"/>
</dbReference>
<evidence type="ECO:0000256" key="1">
    <source>
        <dbReference type="ARBA" id="ARBA00022729"/>
    </source>
</evidence>
<feature type="domain" description="SbsA Ig-like" evidence="3">
    <location>
        <begin position="1169"/>
        <end position="1282"/>
    </location>
</feature>
<evidence type="ECO:0000313" key="5">
    <source>
        <dbReference type="EMBL" id="MDQ0536072.1"/>
    </source>
</evidence>